<evidence type="ECO:0000313" key="3">
    <source>
        <dbReference type="Proteomes" id="UP000831768"/>
    </source>
</evidence>
<dbReference type="GeneID" id="71929167"/>
<name>A0A8U0A5T1_9EURY</name>
<dbReference type="EMBL" id="CP096020">
    <property type="protein sequence ID" value="UPM44525.1"/>
    <property type="molecule type" value="Genomic_DNA"/>
</dbReference>
<sequence length="109" mass="11913">MPISLELHALIVVIASFALVTILPKLLNNIATASELDRTAIERVEYTTGSRVIPPRLRIIVDDGERSGVRPVPLSYYQLGDQQLEAAIQAFEDAGIEIVPADETPDEDS</sequence>
<evidence type="ECO:0000256" key="1">
    <source>
        <dbReference type="SAM" id="Phobius"/>
    </source>
</evidence>
<keyword evidence="1" id="KW-1133">Transmembrane helix</keyword>
<dbReference type="Proteomes" id="UP000831768">
    <property type="component" value="Plasmid unnamed1"/>
</dbReference>
<dbReference type="AlphaFoldDB" id="A0A8U0A5T1"/>
<proteinExistence type="predicted"/>
<feature type="transmembrane region" description="Helical" evidence="1">
    <location>
        <begin position="7"/>
        <end position="27"/>
    </location>
</feature>
<geneLocation type="plasmid" evidence="2 3">
    <name>unnamed1</name>
</geneLocation>
<accession>A0A8U0A5T1</accession>
<keyword evidence="2" id="KW-0614">Plasmid</keyword>
<protein>
    <submittedName>
        <fullName evidence="2">Uncharacterized protein</fullName>
    </submittedName>
</protein>
<keyword evidence="1" id="KW-0472">Membrane</keyword>
<dbReference type="KEGG" id="haad:MW046_13930"/>
<reference evidence="2" key="1">
    <citation type="submission" date="2022-04" db="EMBL/GenBank/DDBJ databases">
        <title>Halocatena sp. nov., isolated from a salt lake.</title>
        <authorList>
            <person name="Cui H.-L."/>
        </authorList>
    </citation>
    <scope>NUCLEOTIDE SEQUENCE</scope>
    <source>
        <strain evidence="2">AD-1</strain>
        <plasmid evidence="2">unnamed1</plasmid>
    </source>
</reference>
<dbReference type="RefSeq" id="WP_247995179.1">
    <property type="nucleotide sequence ID" value="NZ_CP096020.1"/>
</dbReference>
<gene>
    <name evidence="2" type="ORF">MW046_13930</name>
</gene>
<keyword evidence="3" id="KW-1185">Reference proteome</keyword>
<organism evidence="2 3">
    <name type="scientific">Halocatena salina</name>
    <dbReference type="NCBI Taxonomy" id="2934340"/>
    <lineage>
        <taxon>Archaea</taxon>
        <taxon>Methanobacteriati</taxon>
        <taxon>Methanobacteriota</taxon>
        <taxon>Stenosarchaea group</taxon>
        <taxon>Halobacteria</taxon>
        <taxon>Halobacteriales</taxon>
        <taxon>Natronomonadaceae</taxon>
        <taxon>Halocatena</taxon>
    </lineage>
</organism>
<evidence type="ECO:0000313" key="2">
    <source>
        <dbReference type="EMBL" id="UPM44525.1"/>
    </source>
</evidence>
<keyword evidence="1" id="KW-0812">Transmembrane</keyword>